<feature type="compositionally biased region" description="Basic and acidic residues" evidence="2">
    <location>
        <begin position="17"/>
        <end position="26"/>
    </location>
</feature>
<dbReference type="GO" id="GO:0005737">
    <property type="term" value="C:cytoplasm"/>
    <property type="evidence" value="ECO:0007669"/>
    <property type="project" value="UniProtKB-ARBA"/>
</dbReference>
<gene>
    <name evidence="4" type="ORF">OC842_006712</name>
</gene>
<feature type="domain" description="PITH" evidence="3">
    <location>
        <begin position="23"/>
        <end position="208"/>
    </location>
</feature>
<name>A0AAN6G6R0_9BASI</name>
<dbReference type="EMBL" id="JAPDMQ010000651">
    <property type="protein sequence ID" value="KAK0521658.1"/>
    <property type="molecule type" value="Genomic_DNA"/>
</dbReference>
<keyword evidence="5" id="KW-1185">Reference proteome</keyword>
<dbReference type="PANTHER" id="PTHR12175">
    <property type="entry name" value="AD039 HT014 THIOREDOXIN FAMILY TRP26"/>
    <property type="match status" value="1"/>
</dbReference>
<feature type="region of interest" description="Disordered" evidence="2">
    <location>
        <begin position="1"/>
        <end position="29"/>
    </location>
</feature>
<sequence length="230" mass="25215">MSHDHQHCGHEHHHHGGGADDDHLKPGEGQQDFLFSKIDKEGVTALNEQEPGMGARTIKPWDQRLDESAFLETDADDQTIIRIPFTGVVKLRSLFLKAGPTGHTPDAVYLFPNAENLDFADAEAAVDSTGGGGVGALVPAQKLESIAQTREVVEYPLRPAKFSNVRTLTLFVRRSMGEDTTRIYFLGFKGEWSDVKREGPTNIIYESAPQLKDHTKVPGTESGAYDFGTG</sequence>
<dbReference type="PANTHER" id="PTHR12175:SF1">
    <property type="entry name" value="PITH DOMAIN-CONTAINING PROTEIN 1"/>
    <property type="match status" value="1"/>
</dbReference>
<dbReference type="InterPro" id="IPR045099">
    <property type="entry name" value="PITH1-like"/>
</dbReference>
<dbReference type="Proteomes" id="UP001176521">
    <property type="component" value="Unassembled WGS sequence"/>
</dbReference>
<dbReference type="Gene3D" id="2.60.120.470">
    <property type="entry name" value="PITH domain"/>
    <property type="match status" value="1"/>
</dbReference>
<dbReference type="PROSITE" id="PS51532">
    <property type="entry name" value="PITH"/>
    <property type="match status" value="1"/>
</dbReference>
<dbReference type="Pfam" id="PF06201">
    <property type="entry name" value="PITH"/>
    <property type="match status" value="1"/>
</dbReference>
<dbReference type="SUPFAM" id="SSF49785">
    <property type="entry name" value="Galactose-binding domain-like"/>
    <property type="match status" value="1"/>
</dbReference>
<evidence type="ECO:0000313" key="4">
    <source>
        <dbReference type="EMBL" id="KAK0521658.1"/>
    </source>
</evidence>
<organism evidence="4 5">
    <name type="scientific">Tilletia horrida</name>
    <dbReference type="NCBI Taxonomy" id="155126"/>
    <lineage>
        <taxon>Eukaryota</taxon>
        <taxon>Fungi</taxon>
        <taxon>Dikarya</taxon>
        <taxon>Basidiomycota</taxon>
        <taxon>Ustilaginomycotina</taxon>
        <taxon>Exobasidiomycetes</taxon>
        <taxon>Tilletiales</taxon>
        <taxon>Tilletiaceae</taxon>
        <taxon>Tilletia</taxon>
    </lineage>
</organism>
<accession>A0AAN6G6R0</accession>
<evidence type="ECO:0000259" key="3">
    <source>
        <dbReference type="PROSITE" id="PS51532"/>
    </source>
</evidence>
<evidence type="ECO:0000313" key="5">
    <source>
        <dbReference type="Proteomes" id="UP001176521"/>
    </source>
</evidence>
<dbReference type="GO" id="GO:0005634">
    <property type="term" value="C:nucleus"/>
    <property type="evidence" value="ECO:0007669"/>
    <property type="project" value="TreeGrafter"/>
</dbReference>
<dbReference type="InterPro" id="IPR037047">
    <property type="entry name" value="PITH_dom_sf"/>
</dbReference>
<evidence type="ECO:0000256" key="2">
    <source>
        <dbReference type="SAM" id="MobiDB-lite"/>
    </source>
</evidence>
<comment type="similarity">
    <text evidence="1">Belongs to the PITHD1 family.</text>
</comment>
<protein>
    <recommendedName>
        <fullName evidence="3">PITH domain-containing protein</fullName>
    </recommendedName>
</protein>
<dbReference type="AlphaFoldDB" id="A0AAN6G6R0"/>
<proteinExistence type="inferred from homology"/>
<reference evidence="4" key="1">
    <citation type="journal article" date="2023" name="PhytoFront">
        <title>Draft Genome Resources of Seven Strains of Tilletia horrida, Causal Agent of Kernel Smut of Rice.</title>
        <authorList>
            <person name="Khanal S."/>
            <person name="Antony Babu S."/>
            <person name="Zhou X.G."/>
        </authorList>
    </citation>
    <scope>NUCLEOTIDE SEQUENCE</scope>
    <source>
        <strain evidence="4">TX3</strain>
    </source>
</reference>
<dbReference type="InterPro" id="IPR010400">
    <property type="entry name" value="PITH_dom"/>
</dbReference>
<dbReference type="InterPro" id="IPR008979">
    <property type="entry name" value="Galactose-bd-like_sf"/>
</dbReference>
<evidence type="ECO:0000256" key="1">
    <source>
        <dbReference type="ARBA" id="ARBA00025788"/>
    </source>
</evidence>
<comment type="caution">
    <text evidence="4">The sequence shown here is derived from an EMBL/GenBank/DDBJ whole genome shotgun (WGS) entry which is preliminary data.</text>
</comment>